<comment type="caution">
    <text evidence="1">The sequence shown here is derived from an EMBL/GenBank/DDBJ whole genome shotgun (WGS) entry which is preliminary data.</text>
</comment>
<protein>
    <submittedName>
        <fullName evidence="1">Uncharacterized protein</fullName>
    </submittedName>
</protein>
<dbReference type="Proteomes" id="UP000294547">
    <property type="component" value="Unassembled WGS sequence"/>
</dbReference>
<name>A0A4V3CWI1_9HYPH</name>
<proteinExistence type="predicted"/>
<dbReference type="AlphaFoldDB" id="A0A4V3CWI1"/>
<gene>
    <name evidence="1" type="ORF">EDD54_0333</name>
</gene>
<keyword evidence="2" id="KW-1185">Reference proteome</keyword>
<organism evidence="1 2">
    <name type="scientific">Oharaeibacter diazotrophicus</name>
    <dbReference type="NCBI Taxonomy" id="1920512"/>
    <lineage>
        <taxon>Bacteria</taxon>
        <taxon>Pseudomonadati</taxon>
        <taxon>Pseudomonadota</taxon>
        <taxon>Alphaproteobacteria</taxon>
        <taxon>Hyphomicrobiales</taxon>
        <taxon>Pleomorphomonadaceae</taxon>
        <taxon>Oharaeibacter</taxon>
    </lineage>
</organism>
<dbReference type="RefSeq" id="WP_126537187.1">
    <property type="nucleotide sequence ID" value="NZ_BSPM01000008.1"/>
</dbReference>
<evidence type="ECO:0000313" key="1">
    <source>
        <dbReference type="EMBL" id="TDP86458.1"/>
    </source>
</evidence>
<reference evidence="1 2" key="1">
    <citation type="submission" date="2019-03" db="EMBL/GenBank/DDBJ databases">
        <title>Genomic Encyclopedia of Type Strains, Phase IV (KMG-IV): sequencing the most valuable type-strain genomes for metagenomic binning, comparative biology and taxonomic classification.</title>
        <authorList>
            <person name="Goeker M."/>
        </authorList>
    </citation>
    <scope>NUCLEOTIDE SEQUENCE [LARGE SCALE GENOMIC DNA]</scope>
    <source>
        <strain evidence="1 2">DSM 102969</strain>
    </source>
</reference>
<evidence type="ECO:0000313" key="2">
    <source>
        <dbReference type="Proteomes" id="UP000294547"/>
    </source>
</evidence>
<accession>A0A4V3CWI1</accession>
<dbReference type="EMBL" id="SNXY01000006">
    <property type="protein sequence ID" value="TDP86458.1"/>
    <property type="molecule type" value="Genomic_DNA"/>
</dbReference>
<sequence length="74" mass="8233">MTDARLMVRDHLQVALLILRECHPERQDLLAPLHSALRAVEADIATDDGPLPLCVTTRPVVVGLDRRQRRGSPS</sequence>